<dbReference type="AlphaFoldDB" id="A0A6L6N3A0"/>
<dbReference type="CDD" id="cd08505">
    <property type="entry name" value="PBP2_NikA_DppA_OppA_like_18"/>
    <property type="match status" value="1"/>
</dbReference>
<dbReference type="InterPro" id="IPR039424">
    <property type="entry name" value="SBP_5"/>
</dbReference>
<dbReference type="GO" id="GO:1904680">
    <property type="term" value="F:peptide transmembrane transporter activity"/>
    <property type="evidence" value="ECO:0007669"/>
    <property type="project" value="TreeGrafter"/>
</dbReference>
<dbReference type="SUPFAM" id="SSF53850">
    <property type="entry name" value="Periplasmic binding protein-like II"/>
    <property type="match status" value="1"/>
</dbReference>
<dbReference type="Pfam" id="PF00496">
    <property type="entry name" value="SBP_bac_5"/>
    <property type="match status" value="1"/>
</dbReference>
<dbReference type="PROSITE" id="PS51257">
    <property type="entry name" value="PROKAR_LIPOPROTEIN"/>
    <property type="match status" value="1"/>
</dbReference>
<dbReference type="InterPro" id="IPR000914">
    <property type="entry name" value="SBP_5_dom"/>
</dbReference>
<dbReference type="RefSeq" id="WP_021868134.1">
    <property type="nucleotide sequence ID" value="NZ_CAJUON010000024.1"/>
</dbReference>
<organism evidence="2 3">
    <name type="scientific">Parasutterella excrementihominis</name>
    <dbReference type="NCBI Taxonomy" id="487175"/>
    <lineage>
        <taxon>Bacteria</taxon>
        <taxon>Pseudomonadati</taxon>
        <taxon>Pseudomonadota</taxon>
        <taxon>Betaproteobacteria</taxon>
        <taxon>Burkholderiales</taxon>
        <taxon>Sutterellaceae</taxon>
        <taxon>Parasutterella</taxon>
    </lineage>
</organism>
<dbReference type="Gene3D" id="3.40.190.10">
    <property type="entry name" value="Periplasmic binding protein-like II"/>
    <property type="match status" value="1"/>
</dbReference>
<gene>
    <name evidence="2" type="ORF">GMD42_03800</name>
</gene>
<sequence>MKIKVGYGAAYGRLLRLSAAVFAVIALTSCKEIPNSVHTEKELASNTLYTPFSGRSPKHLDPTSSYSSDETPYTYSIYEPLYQYHFLERPYRLIPRSAAEVVKPVYLDKDGKDLPETASAEEIALSVYEIPIKKGILFAPHPAFAKNEKGEYINHALAPEVIDELHNPMDLPQKGTRELTAEDFVYSIKRMANPRIIAPVYGTMVNYLPGLKDFAVQVRAEDKRLRADLKPSDRDLPFLDLRKFELKGVSAPDKYTLRLEVKGKYPQFPNWLAMTFFAPVPWEAEAFYAQKGMAKNNLSLNYWPVGTGPYMLVESIENRKHVMERNPNFRKTELYPCTGEPGDEAKGFLKDCGKPLPFIDRIEITAEKESVPLRTKFLQGYYDSPQIERLDNGQGFLIGMADSAEKEKEYKEKKLQFPQTVEAQNTYFGFNWMDPVVGEGKTPEERERNKKLRQAISIAMDWEEYIQIFEKGLASPAHGPLPPGLFGYREDGAAAFNPVVYEKSEDGLVRRKSIEEAKKLLAEAGYPGGRDAKTGEPLVLNLDFQAAASPSTKAVLDWYQKQFAKIGIQLDIRGTDYNRFQDKVISGNHQLFLWGWLADYPDAENFLFLLYGPNAKSKTGGSGENASNYQNPKYDELFSRMRYMDEGPAKAEAINELIKIVQEDAPWTFGYFPTSSAAFHQWVHNGKPTQVVRNHIQYLRLDPETRVKAIKEWNKPIYWPLLVFVLLSALVIIPAVALHRKRERMTARTTEEDVK</sequence>
<dbReference type="EMBL" id="WNCL01000008">
    <property type="protein sequence ID" value="MTU42761.1"/>
    <property type="molecule type" value="Genomic_DNA"/>
</dbReference>
<evidence type="ECO:0000313" key="2">
    <source>
        <dbReference type="EMBL" id="MTU42761.1"/>
    </source>
</evidence>
<name>A0A6L6N3A0_9BURK</name>
<evidence type="ECO:0000313" key="3">
    <source>
        <dbReference type="Proteomes" id="UP000462362"/>
    </source>
</evidence>
<protein>
    <submittedName>
        <fullName evidence="2">Peptide ABC transporter substrate-binding protein</fullName>
    </submittedName>
</protein>
<dbReference type="PANTHER" id="PTHR30290">
    <property type="entry name" value="PERIPLASMIC BINDING COMPONENT OF ABC TRANSPORTER"/>
    <property type="match status" value="1"/>
</dbReference>
<proteinExistence type="predicted"/>
<accession>A0A6L6N3A0</accession>
<dbReference type="Proteomes" id="UP000462362">
    <property type="component" value="Unassembled WGS sequence"/>
</dbReference>
<feature type="domain" description="Solute-binding protein family 5" evidence="1">
    <location>
        <begin position="178"/>
        <end position="616"/>
    </location>
</feature>
<dbReference type="Gene3D" id="3.10.105.10">
    <property type="entry name" value="Dipeptide-binding Protein, Domain 3"/>
    <property type="match status" value="1"/>
</dbReference>
<dbReference type="GO" id="GO:0015833">
    <property type="term" value="P:peptide transport"/>
    <property type="evidence" value="ECO:0007669"/>
    <property type="project" value="TreeGrafter"/>
</dbReference>
<evidence type="ECO:0000259" key="1">
    <source>
        <dbReference type="Pfam" id="PF00496"/>
    </source>
</evidence>
<reference evidence="2 3" key="1">
    <citation type="journal article" date="2019" name="Nat. Med.">
        <title>A library of human gut bacterial isolates paired with longitudinal multiomics data enables mechanistic microbiome research.</title>
        <authorList>
            <person name="Poyet M."/>
            <person name="Groussin M."/>
            <person name="Gibbons S.M."/>
            <person name="Avila-Pacheco J."/>
            <person name="Jiang X."/>
            <person name="Kearney S.M."/>
            <person name="Perrotta A.R."/>
            <person name="Berdy B."/>
            <person name="Zhao S."/>
            <person name="Lieberman T.D."/>
            <person name="Swanson P.K."/>
            <person name="Smith M."/>
            <person name="Roesemann S."/>
            <person name="Alexander J.E."/>
            <person name="Rich S.A."/>
            <person name="Livny J."/>
            <person name="Vlamakis H."/>
            <person name="Clish C."/>
            <person name="Bullock K."/>
            <person name="Deik A."/>
            <person name="Scott J."/>
            <person name="Pierce K.A."/>
            <person name="Xavier R.J."/>
            <person name="Alm E.J."/>
        </authorList>
    </citation>
    <scope>NUCLEOTIDE SEQUENCE [LARGE SCALE GENOMIC DNA]</scope>
    <source>
        <strain evidence="2 3">BIOML-A2</strain>
    </source>
</reference>
<comment type="caution">
    <text evidence="2">The sequence shown here is derived from an EMBL/GenBank/DDBJ whole genome shotgun (WGS) entry which is preliminary data.</text>
</comment>